<keyword evidence="4" id="KW-1185">Reference proteome</keyword>
<comment type="caution">
    <text evidence="3">The sequence shown here is derived from an EMBL/GenBank/DDBJ whole genome shotgun (WGS) entry which is preliminary data.</text>
</comment>
<evidence type="ECO:0000259" key="2">
    <source>
        <dbReference type="Pfam" id="PF00345"/>
    </source>
</evidence>
<dbReference type="EMBL" id="BAEQ01000066">
    <property type="protein sequence ID" value="GAC30709.1"/>
    <property type="molecule type" value="Genomic_DNA"/>
</dbReference>
<evidence type="ECO:0000256" key="1">
    <source>
        <dbReference type="SAM" id="Phobius"/>
    </source>
</evidence>
<dbReference type="InterPro" id="IPR008962">
    <property type="entry name" value="PapD-like_sf"/>
</dbReference>
<protein>
    <recommendedName>
        <fullName evidence="2">Pili assembly chaperone N-terminal domain-containing protein</fullName>
    </recommendedName>
</protein>
<dbReference type="Pfam" id="PF00345">
    <property type="entry name" value="PapD_N"/>
    <property type="match status" value="1"/>
</dbReference>
<dbReference type="Gene3D" id="2.60.40.10">
    <property type="entry name" value="Immunoglobulins"/>
    <property type="match status" value="1"/>
</dbReference>
<feature type="transmembrane region" description="Helical" evidence="1">
    <location>
        <begin position="41"/>
        <end position="63"/>
    </location>
</feature>
<keyword evidence="1" id="KW-1133">Transmembrane helix</keyword>
<dbReference type="GO" id="GO:0030288">
    <property type="term" value="C:outer membrane-bounded periplasmic space"/>
    <property type="evidence" value="ECO:0007669"/>
    <property type="project" value="InterPro"/>
</dbReference>
<reference evidence="4" key="1">
    <citation type="journal article" date="2014" name="Environ. Microbiol.">
        <title>Comparative genomics of the marine bacterial genus Glaciecola reveals the high degree of genomic diversity and genomic characteristic for cold adaptation.</title>
        <authorList>
            <person name="Qin Q.L."/>
            <person name="Xie B.B."/>
            <person name="Yu Y."/>
            <person name="Shu Y.L."/>
            <person name="Rong J.C."/>
            <person name="Zhang Y.J."/>
            <person name="Zhao D.L."/>
            <person name="Chen X.L."/>
            <person name="Zhang X.Y."/>
            <person name="Chen B."/>
            <person name="Zhou B.C."/>
            <person name="Zhang Y.Z."/>
        </authorList>
    </citation>
    <scope>NUCLEOTIDE SEQUENCE [LARGE SCALE GENOMIC DNA]</scope>
    <source>
        <strain evidence="4">ACAM 615</strain>
    </source>
</reference>
<sequence>MSCFTHGLLYEDLFFALNFVMYVENNYQKLIGRTAVKINNYLHLAIAVLLCTYSISSFSAFMVTQTSFGVDLDRPVTQDTTLINQSNKPVRVRVDFEKPKWAKDKYYLGDQLVAYPKIVVIPPKGKIQVKIAPRIKKELADGEYVALLVFKELPPRNSDAQVTMLMNLGVPYYGRKGKLETAMDFDNLRMTKIENGYQLLGAAQNNGNFSYPLYINIKFYQNEKIVKEESFKQGFYREHLVELNKSILMNAVADRVEIVFANEKLDFSQRFTLPIGSSFPFGKTASE</sequence>
<feature type="domain" description="Pili assembly chaperone N-terminal" evidence="2">
    <location>
        <begin position="77"/>
        <end position="166"/>
    </location>
</feature>
<evidence type="ECO:0000313" key="3">
    <source>
        <dbReference type="EMBL" id="GAC30709.1"/>
    </source>
</evidence>
<gene>
    <name evidence="3" type="ORF">GPAL_3869</name>
</gene>
<dbReference type="AlphaFoldDB" id="K6YD89"/>
<proteinExistence type="predicted"/>
<keyword evidence="1" id="KW-0812">Transmembrane</keyword>
<dbReference type="Proteomes" id="UP000006251">
    <property type="component" value="Unassembled WGS sequence"/>
</dbReference>
<evidence type="ECO:0000313" key="4">
    <source>
        <dbReference type="Proteomes" id="UP000006251"/>
    </source>
</evidence>
<accession>K6YD89</accession>
<organism evidence="3 4">
    <name type="scientific">Brumicola pallidula DSM 14239 = ACAM 615</name>
    <dbReference type="NCBI Taxonomy" id="1121922"/>
    <lineage>
        <taxon>Bacteria</taxon>
        <taxon>Pseudomonadati</taxon>
        <taxon>Pseudomonadota</taxon>
        <taxon>Gammaproteobacteria</taxon>
        <taxon>Alteromonadales</taxon>
        <taxon>Alteromonadaceae</taxon>
        <taxon>Brumicola</taxon>
    </lineage>
</organism>
<dbReference type="SUPFAM" id="SSF49354">
    <property type="entry name" value="PapD-like"/>
    <property type="match status" value="1"/>
</dbReference>
<keyword evidence="1" id="KW-0472">Membrane</keyword>
<dbReference type="InterPro" id="IPR016147">
    <property type="entry name" value="Pili_assmbl_chaperone_N"/>
</dbReference>
<dbReference type="STRING" id="1121922.GCA_000428905_03576"/>
<name>K6YD89_9ALTE</name>
<dbReference type="GO" id="GO:0071555">
    <property type="term" value="P:cell wall organization"/>
    <property type="evidence" value="ECO:0007669"/>
    <property type="project" value="InterPro"/>
</dbReference>
<dbReference type="InterPro" id="IPR013783">
    <property type="entry name" value="Ig-like_fold"/>
</dbReference>